<evidence type="ECO:0000256" key="3">
    <source>
        <dbReference type="ARBA" id="ARBA00022695"/>
    </source>
</evidence>
<dbReference type="GO" id="GO:0006261">
    <property type="term" value="P:DNA-templated DNA replication"/>
    <property type="evidence" value="ECO:0007669"/>
    <property type="project" value="UniProtKB-UniRule"/>
</dbReference>
<feature type="active site" evidence="6">
    <location>
        <position position="106"/>
    </location>
</feature>
<evidence type="ECO:0000256" key="5">
    <source>
        <dbReference type="ARBA" id="ARBA00022932"/>
    </source>
</evidence>
<keyword evidence="3 6" id="KW-0548">Nucleotidyltransferase</keyword>
<dbReference type="InterPro" id="IPR050116">
    <property type="entry name" value="DNA_polymerase-Y"/>
</dbReference>
<comment type="catalytic activity">
    <reaction evidence="6">
        <text>DNA(n) + a 2'-deoxyribonucleoside 5'-triphosphate = DNA(n+1) + diphosphate</text>
        <dbReference type="Rhea" id="RHEA:22508"/>
        <dbReference type="Rhea" id="RHEA-COMP:17339"/>
        <dbReference type="Rhea" id="RHEA-COMP:17340"/>
        <dbReference type="ChEBI" id="CHEBI:33019"/>
        <dbReference type="ChEBI" id="CHEBI:61560"/>
        <dbReference type="ChEBI" id="CHEBI:173112"/>
        <dbReference type="EC" id="2.7.7.7"/>
    </reaction>
</comment>
<name>A0A1W1ZIY8_9FIRM</name>
<feature type="binding site" evidence="6">
    <location>
        <position position="9"/>
    </location>
    <ligand>
        <name>Mg(2+)</name>
        <dbReference type="ChEBI" id="CHEBI:18420"/>
    </ligand>
</feature>
<dbReference type="InterPro" id="IPR017961">
    <property type="entry name" value="DNA_pol_Y-fam_little_finger"/>
</dbReference>
<dbReference type="CDD" id="cd03586">
    <property type="entry name" value="PolY_Pol_IV_kappa"/>
    <property type="match status" value="1"/>
</dbReference>
<dbReference type="GO" id="GO:0009432">
    <property type="term" value="P:SOS response"/>
    <property type="evidence" value="ECO:0007669"/>
    <property type="project" value="TreeGrafter"/>
</dbReference>
<keyword evidence="6" id="KW-0963">Cytoplasm</keyword>
<dbReference type="HAMAP" id="MF_01113">
    <property type="entry name" value="DNApol_IV"/>
    <property type="match status" value="1"/>
</dbReference>
<comment type="similarity">
    <text evidence="1 6">Belongs to the DNA polymerase type-Y family.</text>
</comment>
<dbReference type="GO" id="GO:0003684">
    <property type="term" value="F:damaged DNA binding"/>
    <property type="evidence" value="ECO:0007669"/>
    <property type="project" value="InterPro"/>
</dbReference>
<dbReference type="SUPFAM" id="SSF100879">
    <property type="entry name" value="Lesion bypass DNA polymerase (Y-family), little finger domain"/>
    <property type="match status" value="1"/>
</dbReference>
<feature type="site" description="Substrate discrimination" evidence="6">
    <location>
        <position position="14"/>
    </location>
</feature>
<dbReference type="PROSITE" id="PS50173">
    <property type="entry name" value="UMUC"/>
    <property type="match status" value="1"/>
</dbReference>
<comment type="cofactor">
    <cofactor evidence="6">
        <name>Mg(2+)</name>
        <dbReference type="ChEBI" id="CHEBI:18420"/>
    </cofactor>
    <text evidence="6">Binds 2 magnesium ions per subunit.</text>
</comment>
<keyword evidence="6" id="KW-0808">Transferase</keyword>
<dbReference type="InterPro" id="IPR036775">
    <property type="entry name" value="DNA_pol_Y-fam_lit_finger_sf"/>
</dbReference>
<evidence type="ECO:0000256" key="1">
    <source>
        <dbReference type="ARBA" id="ARBA00010945"/>
    </source>
</evidence>
<dbReference type="EC" id="2.7.7.7" evidence="6"/>
<dbReference type="GO" id="GO:0000287">
    <property type="term" value="F:magnesium ion binding"/>
    <property type="evidence" value="ECO:0007669"/>
    <property type="project" value="UniProtKB-UniRule"/>
</dbReference>
<keyword evidence="6" id="KW-0238">DNA-binding</keyword>
<dbReference type="EMBL" id="FWXW01000002">
    <property type="protein sequence ID" value="SMC48346.1"/>
    <property type="molecule type" value="Genomic_DNA"/>
</dbReference>
<dbReference type="AlphaFoldDB" id="A0A1W1ZIY8"/>
<gene>
    <name evidence="6" type="primary">dinB</name>
    <name evidence="8" type="ORF">SAMN02745168_1151</name>
</gene>
<keyword evidence="6" id="KW-0479">Metal-binding</keyword>
<dbReference type="InterPro" id="IPR043128">
    <property type="entry name" value="Rev_trsase/Diguanyl_cyclase"/>
</dbReference>
<dbReference type="GO" id="GO:0005829">
    <property type="term" value="C:cytosol"/>
    <property type="evidence" value="ECO:0007669"/>
    <property type="project" value="TreeGrafter"/>
</dbReference>
<keyword evidence="6" id="KW-0460">Magnesium</keyword>
<keyword evidence="6" id="KW-0235">DNA replication</keyword>
<evidence type="ECO:0000313" key="8">
    <source>
        <dbReference type="EMBL" id="SMC48346.1"/>
    </source>
</evidence>
<keyword evidence="6" id="KW-0234">DNA repair</keyword>
<evidence type="ECO:0000256" key="4">
    <source>
        <dbReference type="ARBA" id="ARBA00022763"/>
    </source>
</evidence>
<dbReference type="InterPro" id="IPR001126">
    <property type="entry name" value="UmuC"/>
</dbReference>
<evidence type="ECO:0000259" key="7">
    <source>
        <dbReference type="PROSITE" id="PS50173"/>
    </source>
</evidence>
<feature type="domain" description="UmuC" evidence="7">
    <location>
        <begin position="5"/>
        <end position="188"/>
    </location>
</feature>
<proteinExistence type="inferred from homology"/>
<dbReference type="SUPFAM" id="SSF56672">
    <property type="entry name" value="DNA/RNA polymerases"/>
    <property type="match status" value="1"/>
</dbReference>
<dbReference type="GO" id="GO:0003887">
    <property type="term" value="F:DNA-directed DNA polymerase activity"/>
    <property type="evidence" value="ECO:0007669"/>
    <property type="project" value="UniProtKB-UniRule"/>
</dbReference>
<comment type="subunit">
    <text evidence="6">Monomer.</text>
</comment>
<dbReference type="RefSeq" id="WP_084233779.1">
    <property type="nucleotide sequence ID" value="NZ_FWXW01000002.1"/>
</dbReference>
<comment type="function">
    <text evidence="6">Poorly processive, error-prone DNA polymerase involved in untargeted mutagenesis. Copies undamaged DNA at stalled replication forks, which arise in vivo from mismatched or misaligned primer ends. These misaligned primers can be extended by PolIV. Exhibits no 3'-5' exonuclease (proofreading) activity. May be involved in translesional synthesis, in conjunction with the beta clamp from PolIII.</text>
</comment>
<feature type="binding site" evidence="6">
    <location>
        <position position="105"/>
    </location>
    <ligand>
        <name>Mg(2+)</name>
        <dbReference type="ChEBI" id="CHEBI:18420"/>
    </ligand>
</feature>
<dbReference type="Proteomes" id="UP000192790">
    <property type="component" value="Unassembled WGS sequence"/>
</dbReference>
<keyword evidence="5 6" id="KW-0239">DNA-directed DNA polymerase</keyword>
<dbReference type="InterPro" id="IPR022880">
    <property type="entry name" value="DNApol_IV"/>
</dbReference>
<accession>A0A1W1ZIY8</accession>
<comment type="subcellular location">
    <subcellularLocation>
        <location evidence="6">Cytoplasm</location>
    </subcellularLocation>
</comment>
<reference evidence="8 9" key="1">
    <citation type="submission" date="2017-04" db="EMBL/GenBank/DDBJ databases">
        <authorList>
            <person name="Afonso C.L."/>
            <person name="Miller P.J."/>
            <person name="Scott M.A."/>
            <person name="Spackman E."/>
            <person name="Goraichik I."/>
            <person name="Dimitrov K.M."/>
            <person name="Suarez D.L."/>
            <person name="Swayne D.E."/>
        </authorList>
    </citation>
    <scope>NUCLEOTIDE SEQUENCE [LARGE SCALE GENOMIC DNA]</scope>
    <source>
        <strain evidence="8 9">DSM 12816</strain>
    </source>
</reference>
<dbReference type="Gene3D" id="3.30.70.270">
    <property type="match status" value="1"/>
</dbReference>
<dbReference type="Pfam" id="PF11799">
    <property type="entry name" value="IMS_C"/>
    <property type="match status" value="1"/>
</dbReference>
<dbReference type="GO" id="GO:0042276">
    <property type="term" value="P:error-prone translesion synthesis"/>
    <property type="evidence" value="ECO:0007669"/>
    <property type="project" value="TreeGrafter"/>
</dbReference>
<keyword evidence="2 6" id="KW-0515">Mutator protein</keyword>
<dbReference type="Pfam" id="PF00817">
    <property type="entry name" value="IMS"/>
    <property type="match status" value="1"/>
</dbReference>
<dbReference type="GO" id="GO:0006281">
    <property type="term" value="P:DNA repair"/>
    <property type="evidence" value="ECO:0007669"/>
    <property type="project" value="UniProtKB-UniRule"/>
</dbReference>
<evidence type="ECO:0000256" key="2">
    <source>
        <dbReference type="ARBA" id="ARBA00022457"/>
    </source>
</evidence>
<dbReference type="PANTHER" id="PTHR11076">
    <property type="entry name" value="DNA REPAIR POLYMERASE UMUC / TRANSFERASE FAMILY MEMBER"/>
    <property type="match status" value="1"/>
</dbReference>
<keyword evidence="4 6" id="KW-0227">DNA damage</keyword>
<evidence type="ECO:0000313" key="9">
    <source>
        <dbReference type="Proteomes" id="UP000192790"/>
    </source>
</evidence>
<sequence length="414" mass="46553">MDRVVLHSDLNNFYASVECLYRPDLREKPVAVGGDPELRHGIVLSKNYVAKRYGIITGETLLEARQKCRDLVVLPPSYRKYLRFSDRVRKIYGDYTDRVEPFGLDECWLDLTGSLDVLGLDGAAAADEIRRRIREELGITASIGVSFNKIFAKLGSDLKKPDATTPITRENYKSVVWPLPAGDLLYVGYATRRKLSAKNIRTIGDLASTDPLYLEAWFGKWGLVLHCFANGRDSSPVAEYGQEAVIKSVGNSTTAPRDLVDREDVKITLWALSESVAMRLREQGLSCGTVEIQVRDTALFSFVRQKKLPRPTSLASEILKAGMELFEAGYDWKKPIRSLGIRGCGLVPESFPEQYTLFEDPEKREKLLALEKTADQVRRRFGNLSLRRAATLVHRDLGDLDAKADHVIHPVGYF</sequence>
<dbReference type="OrthoDB" id="9808813at2"/>
<dbReference type="Gene3D" id="3.40.1170.60">
    <property type="match status" value="1"/>
</dbReference>
<evidence type="ECO:0000256" key="6">
    <source>
        <dbReference type="HAMAP-Rule" id="MF_01113"/>
    </source>
</evidence>
<dbReference type="PANTHER" id="PTHR11076:SF35">
    <property type="entry name" value="DNA REPAIR PROTEIN HOMOLOG YOBH"/>
    <property type="match status" value="1"/>
</dbReference>
<protein>
    <recommendedName>
        <fullName evidence="6">DNA polymerase IV</fullName>
        <shortName evidence="6">Pol IV</shortName>
        <ecNumber evidence="6">2.7.7.7</ecNumber>
    </recommendedName>
</protein>
<dbReference type="Gene3D" id="3.30.1490.100">
    <property type="entry name" value="DNA polymerase, Y-family, little finger domain"/>
    <property type="match status" value="1"/>
</dbReference>
<keyword evidence="9" id="KW-1185">Reference proteome</keyword>
<dbReference type="InterPro" id="IPR043502">
    <property type="entry name" value="DNA/RNA_pol_sf"/>
</dbReference>
<dbReference type="STRING" id="1122930.SAMN02745168_1151"/>
<organism evidence="8 9">
    <name type="scientific">Papillibacter cinnamivorans DSM 12816</name>
    <dbReference type="NCBI Taxonomy" id="1122930"/>
    <lineage>
        <taxon>Bacteria</taxon>
        <taxon>Bacillati</taxon>
        <taxon>Bacillota</taxon>
        <taxon>Clostridia</taxon>
        <taxon>Eubacteriales</taxon>
        <taxon>Oscillospiraceae</taxon>
        <taxon>Papillibacter</taxon>
    </lineage>
</organism>
<dbReference type="Gene3D" id="1.10.150.20">
    <property type="entry name" value="5' to 3' exonuclease, C-terminal subdomain"/>
    <property type="match status" value="1"/>
</dbReference>